<protein>
    <submittedName>
        <fullName evidence="1">Uncharacterized protein</fullName>
    </submittedName>
</protein>
<dbReference type="EMBL" id="BFBB01000003">
    <property type="protein sequence ID" value="GBF49462.1"/>
    <property type="molecule type" value="Genomic_DNA"/>
</dbReference>
<reference evidence="1 2" key="1">
    <citation type="submission" date="2018-02" db="EMBL/GenBank/DDBJ databases">
        <title>Novel Leptospira species isolated from soil and water in Japan.</title>
        <authorList>
            <person name="Nakao R."/>
            <person name="Masuzawa T."/>
        </authorList>
    </citation>
    <scope>NUCLEOTIDE SEQUENCE [LARGE SCALE GENOMIC DNA]</scope>
    <source>
        <strain evidence="1 2">YH101</strain>
    </source>
</reference>
<evidence type="ECO:0000313" key="1">
    <source>
        <dbReference type="EMBL" id="GBF49462.1"/>
    </source>
</evidence>
<gene>
    <name evidence="1" type="ORF">LPTSP4_09750</name>
</gene>
<comment type="caution">
    <text evidence="1">The sequence shown here is derived from an EMBL/GenBank/DDBJ whole genome shotgun (WGS) entry which is preliminary data.</text>
</comment>
<keyword evidence="2" id="KW-1185">Reference proteome</keyword>
<dbReference type="OrthoDB" id="9915195at2"/>
<sequence>MAVDRFTIKSLIDNLHQRIITSETEIIFQKPPSWRKTVYSLCQKEFYFEFRKRKTFKERYENQIKYQRESQAGKWVRVIDNLIGREFLDYTMERRIRLICLKLEGRFTEELKKNIPKKLNLKRYIQTVNERSIEDESFSVAIKYMASRFKKLK</sequence>
<dbReference type="Proteomes" id="UP000245133">
    <property type="component" value="Unassembled WGS sequence"/>
</dbReference>
<organism evidence="1 2">
    <name type="scientific">Leptospira ryugenii</name>
    <dbReference type="NCBI Taxonomy" id="1917863"/>
    <lineage>
        <taxon>Bacteria</taxon>
        <taxon>Pseudomonadati</taxon>
        <taxon>Spirochaetota</taxon>
        <taxon>Spirochaetia</taxon>
        <taxon>Leptospirales</taxon>
        <taxon>Leptospiraceae</taxon>
        <taxon>Leptospira</taxon>
    </lineage>
</organism>
<dbReference type="AlphaFoldDB" id="A0A2P2DXV8"/>
<evidence type="ECO:0000313" key="2">
    <source>
        <dbReference type="Proteomes" id="UP000245133"/>
    </source>
</evidence>
<accession>A0A2P2DXV8</accession>
<name>A0A2P2DXV8_9LEPT</name>
<proteinExistence type="predicted"/>
<dbReference type="RefSeq" id="WP_108974376.1">
    <property type="nucleotide sequence ID" value="NZ_BFBB01000003.1"/>
</dbReference>